<dbReference type="PANTHER" id="PTHR32089">
    <property type="entry name" value="METHYL-ACCEPTING CHEMOTAXIS PROTEIN MCPB"/>
    <property type="match status" value="1"/>
</dbReference>
<dbReference type="CDD" id="cd06225">
    <property type="entry name" value="HAMP"/>
    <property type="match status" value="1"/>
</dbReference>
<dbReference type="SUPFAM" id="SSF58104">
    <property type="entry name" value="Methyl-accepting chemotaxis protein (MCP) signaling domain"/>
    <property type="match status" value="1"/>
</dbReference>
<evidence type="ECO:0000256" key="1">
    <source>
        <dbReference type="ARBA" id="ARBA00023224"/>
    </source>
</evidence>
<dbReference type="GO" id="GO:0007165">
    <property type="term" value="P:signal transduction"/>
    <property type="evidence" value="ECO:0007669"/>
    <property type="project" value="UniProtKB-KW"/>
</dbReference>
<keyword evidence="4" id="KW-0812">Transmembrane</keyword>
<dbReference type="PROSITE" id="PS50885">
    <property type="entry name" value="HAMP"/>
    <property type="match status" value="1"/>
</dbReference>
<accession>A0A085WRC7</accession>
<feature type="transmembrane region" description="Helical" evidence="4">
    <location>
        <begin position="160"/>
        <end position="182"/>
    </location>
</feature>
<keyword evidence="4" id="KW-1133">Transmembrane helix</keyword>
<keyword evidence="4" id="KW-0472">Membrane</keyword>
<dbReference type="PATRIC" id="fig|394096.3.peg.1764"/>
<protein>
    <submittedName>
        <fullName evidence="7">Methyl-accepting chemotaxis protein</fullName>
    </submittedName>
</protein>
<name>A0A085WRC7_9BACT</name>
<dbReference type="SMART" id="SM00283">
    <property type="entry name" value="MA"/>
    <property type="match status" value="1"/>
</dbReference>
<evidence type="ECO:0000313" key="7">
    <source>
        <dbReference type="EMBL" id="KFE70240.1"/>
    </source>
</evidence>
<dbReference type="AlphaFoldDB" id="A0A085WRC7"/>
<proteinExistence type="inferred from homology"/>
<evidence type="ECO:0000256" key="4">
    <source>
        <dbReference type="SAM" id="Phobius"/>
    </source>
</evidence>
<dbReference type="Pfam" id="PF00015">
    <property type="entry name" value="MCPsignal"/>
    <property type="match status" value="1"/>
</dbReference>
<organism evidence="7 8">
    <name type="scientific">Hyalangium minutum</name>
    <dbReference type="NCBI Taxonomy" id="394096"/>
    <lineage>
        <taxon>Bacteria</taxon>
        <taxon>Pseudomonadati</taxon>
        <taxon>Myxococcota</taxon>
        <taxon>Myxococcia</taxon>
        <taxon>Myxococcales</taxon>
        <taxon>Cystobacterineae</taxon>
        <taxon>Archangiaceae</taxon>
        <taxon>Hyalangium</taxon>
    </lineage>
</organism>
<comment type="caution">
    <text evidence="7">The sequence shown here is derived from an EMBL/GenBank/DDBJ whole genome shotgun (WGS) entry which is preliminary data.</text>
</comment>
<evidence type="ECO:0000256" key="3">
    <source>
        <dbReference type="PROSITE-ProRule" id="PRU00284"/>
    </source>
</evidence>
<dbReference type="STRING" id="394096.DB31_5282"/>
<keyword evidence="8" id="KW-1185">Reference proteome</keyword>
<comment type="similarity">
    <text evidence="2">Belongs to the methyl-accepting chemotaxis (MCP) protein family.</text>
</comment>
<evidence type="ECO:0000313" key="8">
    <source>
        <dbReference type="Proteomes" id="UP000028725"/>
    </source>
</evidence>
<evidence type="ECO:0000259" key="5">
    <source>
        <dbReference type="PROSITE" id="PS50111"/>
    </source>
</evidence>
<feature type="transmembrane region" description="Helical" evidence="4">
    <location>
        <begin position="12"/>
        <end position="32"/>
    </location>
</feature>
<dbReference type="Proteomes" id="UP000028725">
    <property type="component" value="Unassembled WGS sequence"/>
</dbReference>
<dbReference type="EMBL" id="JMCB01000003">
    <property type="protein sequence ID" value="KFE70240.1"/>
    <property type="molecule type" value="Genomic_DNA"/>
</dbReference>
<dbReference type="PANTHER" id="PTHR32089:SF112">
    <property type="entry name" value="LYSOZYME-LIKE PROTEIN-RELATED"/>
    <property type="match status" value="1"/>
</dbReference>
<reference evidence="7 8" key="1">
    <citation type="submission" date="2014-04" db="EMBL/GenBank/DDBJ databases">
        <title>Genome assembly of Hyalangium minutum DSM 14724.</title>
        <authorList>
            <person name="Sharma G."/>
            <person name="Subramanian S."/>
        </authorList>
    </citation>
    <scope>NUCLEOTIDE SEQUENCE [LARGE SCALE GENOMIC DNA]</scope>
    <source>
        <strain evidence="7 8">DSM 14724</strain>
    </source>
</reference>
<feature type="domain" description="Methyl-accepting transducer" evidence="5">
    <location>
        <begin position="242"/>
        <end position="478"/>
    </location>
</feature>
<sequence>MMRLSLSLSQKLSLGPLSVAVLSGLLTFGYLLPRMQDGFDAQGQEIGAGLPAALASMLAEPIQTQQTARVQKAIDEVTDKSRVVYIAVLDKNGDPLALSGKLKDEIRIRHRLLSPILGSQPLQIDGAAILSLHAPVNGGELGHVHVGFDRTDTLQQLRTLSVRFGSALVLALVGFSLVGYLFSRRLVAPLLRLTEVARRIADQGDLREPIEVNSQDEIGQLSLAFAAMVNRLKEVLHELQFSSELMTQSVRVLSHSAEEQSRMATRYASALHETQATTQELHRTASDASRTAESVLQVAARADELGKTGGAAISESIHGLVEMLGQVKQVGAQITSLGERTRQIGGITQTVKDLADQSHMLALNAAIEAVRSGEHGKGFAVVAREIRALADQSIRATSQVRDLLGGVSEAIATTVQISEEGTLRMEEGIAKIRESGENLQALSDIVRDSSASVRQIATTVSQQTTGIEQISNAVNDLNSLMNGTLERITATTSSVESLQALSERVSQVVRGYRL</sequence>
<evidence type="ECO:0000259" key="6">
    <source>
        <dbReference type="PROSITE" id="PS50885"/>
    </source>
</evidence>
<gene>
    <name evidence="7" type="ORF">DB31_5282</name>
</gene>
<dbReference type="InterPro" id="IPR004089">
    <property type="entry name" value="MCPsignal_dom"/>
</dbReference>
<evidence type="ECO:0000256" key="2">
    <source>
        <dbReference type="ARBA" id="ARBA00029447"/>
    </source>
</evidence>
<dbReference type="Pfam" id="PF00672">
    <property type="entry name" value="HAMP"/>
    <property type="match status" value="1"/>
</dbReference>
<keyword evidence="1 3" id="KW-0807">Transducer</keyword>
<dbReference type="Gene3D" id="1.10.287.950">
    <property type="entry name" value="Methyl-accepting chemotaxis protein"/>
    <property type="match status" value="1"/>
</dbReference>
<dbReference type="GO" id="GO:0016020">
    <property type="term" value="C:membrane"/>
    <property type="evidence" value="ECO:0007669"/>
    <property type="project" value="InterPro"/>
</dbReference>
<dbReference type="InterPro" id="IPR003660">
    <property type="entry name" value="HAMP_dom"/>
</dbReference>
<feature type="domain" description="HAMP" evidence="6">
    <location>
        <begin position="184"/>
        <end position="237"/>
    </location>
</feature>
<dbReference type="PROSITE" id="PS50111">
    <property type="entry name" value="CHEMOTAXIS_TRANSDUC_2"/>
    <property type="match status" value="1"/>
</dbReference>
<dbReference type="SMART" id="SM00304">
    <property type="entry name" value="HAMP"/>
    <property type="match status" value="1"/>
</dbReference>